<name>A0A0R2ZT38_9PSED</name>
<accession>A0A0R2ZT38</accession>
<organism evidence="1 2">
    <name type="scientific">Pseudomonas trivialis</name>
    <dbReference type="NCBI Taxonomy" id="200450"/>
    <lineage>
        <taxon>Bacteria</taxon>
        <taxon>Pseudomonadati</taxon>
        <taxon>Pseudomonadota</taxon>
        <taxon>Gammaproteobacteria</taxon>
        <taxon>Pseudomonadales</taxon>
        <taxon>Pseudomonadaceae</taxon>
        <taxon>Pseudomonas</taxon>
    </lineage>
</organism>
<evidence type="ECO:0000313" key="1">
    <source>
        <dbReference type="EMBL" id="KRP61651.1"/>
    </source>
</evidence>
<gene>
    <name evidence="1" type="ORF">TU79_05490</name>
</gene>
<proteinExistence type="predicted"/>
<dbReference type="Proteomes" id="UP000052019">
    <property type="component" value="Unassembled WGS sequence"/>
</dbReference>
<protein>
    <submittedName>
        <fullName evidence="1">Uncharacterized protein</fullName>
    </submittedName>
</protein>
<sequence length="67" mass="7464">MNNMVGRLSFKQNNIEFVVNVIADNNIITLLRLLHDNIGFKVKPVLGTRGVCLTRVIPSYTCPASFS</sequence>
<dbReference type="PATRIC" id="fig|200450.4.peg.3081"/>
<dbReference type="EMBL" id="JYLK01000003">
    <property type="protein sequence ID" value="KRP61651.1"/>
    <property type="molecule type" value="Genomic_DNA"/>
</dbReference>
<dbReference type="AlphaFoldDB" id="A0A0R2ZT38"/>
<comment type="caution">
    <text evidence="1">The sequence shown here is derived from an EMBL/GenBank/DDBJ whole genome shotgun (WGS) entry which is preliminary data.</text>
</comment>
<reference evidence="1 2" key="1">
    <citation type="submission" date="2015-02" db="EMBL/GenBank/DDBJ databases">
        <title>Two Pseudomonas sp. nov. isolated from raw milk.</title>
        <authorList>
            <person name="Wenning M."/>
            <person name="von Neubeck M."/>
            <person name="Huptas C."/>
            <person name="Scherer S."/>
        </authorList>
    </citation>
    <scope>NUCLEOTIDE SEQUENCE [LARGE SCALE GENOMIC DNA]</scope>
    <source>
        <strain evidence="1 2">DSM 14937</strain>
    </source>
</reference>
<evidence type="ECO:0000313" key="2">
    <source>
        <dbReference type="Proteomes" id="UP000052019"/>
    </source>
</evidence>